<comment type="caution">
    <text evidence="1">The sequence shown here is derived from an EMBL/GenBank/DDBJ whole genome shotgun (WGS) entry which is preliminary data.</text>
</comment>
<sequence>MAFFDSVSVIAGRAVVTIENQPEKTPIVQQPRLSYNPPTPPPLKNRGKILLERSLSQSAPDIIENQTKEVVPEKSESPNEIVKKLEIPVLASTKSDIDIIKPMNNSLETVKSAEDLSDKPSIDTLQLPTVQMRKKSLMERRMSKSLYLRIECIGDQCREIPIIRQNSMPKFYLGSPEDHQIETAVFRTPSTVLTSPVPVTNQHGFVYDLSSVVQIEKEKAFSSSVLPSLQDRGRSQFRDKKIKLRRIKSTMSAFHINHM</sequence>
<organism evidence="1 2">
    <name type="scientific">Henosepilachna vigintioctopunctata</name>
    <dbReference type="NCBI Taxonomy" id="420089"/>
    <lineage>
        <taxon>Eukaryota</taxon>
        <taxon>Metazoa</taxon>
        <taxon>Ecdysozoa</taxon>
        <taxon>Arthropoda</taxon>
        <taxon>Hexapoda</taxon>
        <taxon>Insecta</taxon>
        <taxon>Pterygota</taxon>
        <taxon>Neoptera</taxon>
        <taxon>Endopterygota</taxon>
        <taxon>Coleoptera</taxon>
        <taxon>Polyphaga</taxon>
        <taxon>Cucujiformia</taxon>
        <taxon>Coccinelloidea</taxon>
        <taxon>Coccinellidae</taxon>
        <taxon>Epilachninae</taxon>
        <taxon>Epilachnini</taxon>
        <taxon>Henosepilachna</taxon>
    </lineage>
</organism>
<evidence type="ECO:0000313" key="1">
    <source>
        <dbReference type="EMBL" id="KAK9892298.1"/>
    </source>
</evidence>
<reference evidence="1 2" key="1">
    <citation type="submission" date="2023-03" db="EMBL/GenBank/DDBJ databases">
        <title>Genome insight into feeding habits of ladybird beetles.</title>
        <authorList>
            <person name="Li H.-S."/>
            <person name="Huang Y.-H."/>
            <person name="Pang H."/>
        </authorList>
    </citation>
    <scope>NUCLEOTIDE SEQUENCE [LARGE SCALE GENOMIC DNA]</scope>
    <source>
        <strain evidence="1">SYSU_2023b</strain>
        <tissue evidence="1">Whole body</tissue>
    </source>
</reference>
<evidence type="ECO:0000313" key="2">
    <source>
        <dbReference type="Proteomes" id="UP001431783"/>
    </source>
</evidence>
<dbReference type="Proteomes" id="UP001431783">
    <property type="component" value="Unassembled WGS sequence"/>
</dbReference>
<accession>A0AAW1VAT3</accession>
<dbReference type="AlphaFoldDB" id="A0AAW1VAT3"/>
<proteinExistence type="predicted"/>
<protein>
    <submittedName>
        <fullName evidence="1">Uncharacterized protein</fullName>
    </submittedName>
</protein>
<gene>
    <name evidence="1" type="ORF">WA026_019102</name>
</gene>
<dbReference type="EMBL" id="JARQZJ010000133">
    <property type="protein sequence ID" value="KAK9892298.1"/>
    <property type="molecule type" value="Genomic_DNA"/>
</dbReference>
<keyword evidence="2" id="KW-1185">Reference proteome</keyword>
<name>A0AAW1VAT3_9CUCU</name>